<reference evidence="1 2" key="1">
    <citation type="submission" date="2020-08" db="EMBL/GenBank/DDBJ databases">
        <title>Genomic Encyclopedia of Type Strains, Phase III (KMG-III): the genomes of soil and plant-associated and newly described type strains.</title>
        <authorList>
            <person name="Whitman W."/>
        </authorList>
    </citation>
    <scope>NUCLEOTIDE SEQUENCE [LARGE SCALE GENOMIC DNA]</scope>
    <source>
        <strain evidence="1 2">CECT 8712</strain>
    </source>
</reference>
<organism evidence="1 2">
    <name type="scientific">Nocardiopsis algeriensis</name>
    <dbReference type="NCBI Taxonomy" id="1478215"/>
    <lineage>
        <taxon>Bacteria</taxon>
        <taxon>Bacillati</taxon>
        <taxon>Actinomycetota</taxon>
        <taxon>Actinomycetes</taxon>
        <taxon>Streptosporangiales</taxon>
        <taxon>Nocardiopsidaceae</taxon>
        <taxon>Nocardiopsis</taxon>
    </lineage>
</organism>
<keyword evidence="2" id="KW-1185">Reference proteome</keyword>
<accession>A0A841IT93</accession>
<proteinExistence type="predicted"/>
<dbReference type="Proteomes" id="UP000536604">
    <property type="component" value="Unassembled WGS sequence"/>
</dbReference>
<dbReference type="EMBL" id="JACHJO010000010">
    <property type="protein sequence ID" value="MBB6121382.1"/>
    <property type="molecule type" value="Genomic_DNA"/>
</dbReference>
<protein>
    <recommendedName>
        <fullName evidence="3">Prenyltransferase</fullName>
    </recommendedName>
</protein>
<gene>
    <name evidence="1" type="ORF">FHS13_003351</name>
</gene>
<dbReference type="RefSeq" id="WP_184292835.1">
    <property type="nucleotide sequence ID" value="NZ_JACHJO010000010.1"/>
</dbReference>
<evidence type="ECO:0000313" key="2">
    <source>
        <dbReference type="Proteomes" id="UP000536604"/>
    </source>
</evidence>
<evidence type="ECO:0000313" key="1">
    <source>
        <dbReference type="EMBL" id="MBB6121382.1"/>
    </source>
</evidence>
<comment type="caution">
    <text evidence="1">The sequence shown here is derived from an EMBL/GenBank/DDBJ whole genome shotgun (WGS) entry which is preliminary data.</text>
</comment>
<dbReference type="InterPro" id="IPR008930">
    <property type="entry name" value="Terpenoid_cyclase/PrenylTrfase"/>
</dbReference>
<dbReference type="AlphaFoldDB" id="A0A841IT93"/>
<dbReference type="SUPFAM" id="SSF48239">
    <property type="entry name" value="Terpenoid cyclases/Protein prenyltransferases"/>
    <property type="match status" value="1"/>
</dbReference>
<evidence type="ECO:0008006" key="3">
    <source>
        <dbReference type="Google" id="ProtNLM"/>
    </source>
</evidence>
<sequence length="302" mass="33620">MTVATWESFRAAEHFTMSSARLVDRCRFAHIFQNGTADRVRSAVSAYRNLDGGYGNGLHPDLRGHASQPVSTATALLYLDELGPIPGDTTTGICRYLTGVTTPDGGVPAVTPAVRHTPAAPWWRNRTDFTSDLATTARIAGYLHKHTVSHPWRDTATAYCWRHIDALHWTDPREAIGVCTFLDHVPDRERARRALARLTPMIRAAIDTEPTTFGPRHTHTPLDLAPEPGHIARNAFTDTEIARSLDNLEALQRSDGAWEALEHHWHPTATTEHEGMRTVQSLLVLRAYGRIGLRLPNPRRDA</sequence>
<name>A0A841IT93_9ACTN</name>